<dbReference type="CDD" id="cd02274">
    <property type="entry name" value="DHDPR_N"/>
    <property type="match status" value="1"/>
</dbReference>
<evidence type="ECO:0000256" key="4">
    <source>
        <dbReference type="ARBA" id="ARBA00022857"/>
    </source>
</evidence>
<proteinExistence type="inferred from homology"/>
<feature type="domain" description="Dihydrodipicolinate reductase C-terminal" evidence="10">
    <location>
        <begin position="115"/>
        <end position="248"/>
    </location>
</feature>
<evidence type="ECO:0000259" key="9">
    <source>
        <dbReference type="Pfam" id="PF01113"/>
    </source>
</evidence>
<name>A0A645FRI9_9ZZZZ</name>
<keyword evidence="5" id="KW-0220">Diaminopimelate biosynthesis</keyword>
<dbReference type="PROSITE" id="PS01298">
    <property type="entry name" value="DAPB"/>
    <property type="match status" value="1"/>
</dbReference>
<comment type="caution">
    <text evidence="11">The sequence shown here is derived from an EMBL/GenBank/DDBJ whole genome shotgun (WGS) entry which is preliminary data.</text>
</comment>
<dbReference type="PANTHER" id="PTHR20836">
    <property type="entry name" value="DIHYDRODIPICOLINATE REDUCTASE"/>
    <property type="match status" value="1"/>
</dbReference>
<feature type="domain" description="Dihydrodipicolinate reductase N-terminal" evidence="9">
    <location>
        <begin position="2"/>
        <end position="112"/>
    </location>
</feature>
<dbReference type="Pfam" id="PF05173">
    <property type="entry name" value="DapB_C"/>
    <property type="match status" value="1"/>
</dbReference>
<dbReference type="GO" id="GO:0019877">
    <property type="term" value="P:diaminopimelate biosynthetic process"/>
    <property type="evidence" value="ECO:0007669"/>
    <property type="project" value="UniProtKB-KW"/>
</dbReference>
<organism evidence="11">
    <name type="scientific">bioreactor metagenome</name>
    <dbReference type="NCBI Taxonomy" id="1076179"/>
    <lineage>
        <taxon>unclassified sequences</taxon>
        <taxon>metagenomes</taxon>
        <taxon>ecological metagenomes</taxon>
    </lineage>
</organism>
<evidence type="ECO:0000256" key="8">
    <source>
        <dbReference type="ARBA" id="ARBA00023154"/>
    </source>
</evidence>
<dbReference type="Gene3D" id="3.40.50.720">
    <property type="entry name" value="NAD(P)-binding Rossmann-like Domain"/>
    <property type="match status" value="1"/>
</dbReference>
<dbReference type="GO" id="GO:0008839">
    <property type="term" value="F:4-hydroxy-tetrahydrodipicolinate reductase"/>
    <property type="evidence" value="ECO:0007669"/>
    <property type="project" value="UniProtKB-EC"/>
</dbReference>
<dbReference type="PIRSF" id="PIRSF000161">
    <property type="entry name" value="DHPR"/>
    <property type="match status" value="1"/>
</dbReference>
<dbReference type="InterPro" id="IPR000846">
    <property type="entry name" value="DapB_N"/>
</dbReference>
<keyword evidence="8" id="KW-0457">Lysine biosynthesis</keyword>
<keyword evidence="4" id="KW-0521">NADP</keyword>
<evidence type="ECO:0000256" key="3">
    <source>
        <dbReference type="ARBA" id="ARBA00022605"/>
    </source>
</evidence>
<evidence type="ECO:0000256" key="6">
    <source>
        <dbReference type="ARBA" id="ARBA00023002"/>
    </source>
</evidence>
<protein>
    <submittedName>
        <fullName evidence="11">4-hydroxy-tetrahydrodipicolinate reductase</fullName>
        <ecNumber evidence="11">1.17.1.8</ecNumber>
    </submittedName>
</protein>
<evidence type="ECO:0000313" key="11">
    <source>
        <dbReference type="EMBL" id="MPN16510.1"/>
    </source>
</evidence>
<dbReference type="GO" id="GO:0009089">
    <property type="term" value="P:lysine biosynthetic process via diaminopimelate"/>
    <property type="evidence" value="ECO:0007669"/>
    <property type="project" value="InterPro"/>
</dbReference>
<accession>A0A645FRI9</accession>
<sequence length="252" mass="27631">MIKVILSGCNGRMGRVINGLISAQEDMMVVAGIDINTSVQNPYPVFSTADTFEGDGDVVVDFSHPSSLESVLNFANRKHIPIVIATTGLSPDQVGKIREVSKNLPVFYTANMSLGVNLIIDLVKRAAKVLQRDFDIEIIEKHHNQKVDAPSGTALYIADEISSVLNYEADYTYDRHSQRKKRGKTEIGIHAIRGGTIVGDHEVIFAGNNETIEIKHSASSREVFGYGAVAAIRFIVKQGNGLYNMSDYVNSF</sequence>
<dbReference type="GO" id="GO:0005829">
    <property type="term" value="C:cytosol"/>
    <property type="evidence" value="ECO:0007669"/>
    <property type="project" value="TreeGrafter"/>
</dbReference>
<keyword evidence="6 11" id="KW-0560">Oxidoreductase</keyword>
<dbReference type="Pfam" id="PF01113">
    <property type="entry name" value="DapB_N"/>
    <property type="match status" value="1"/>
</dbReference>
<comment type="similarity">
    <text evidence="1">Belongs to the DapB family.</text>
</comment>
<dbReference type="FunFam" id="3.30.360.10:FF:000004">
    <property type="entry name" value="4-hydroxy-tetrahydrodipicolinate reductase"/>
    <property type="match status" value="1"/>
</dbReference>
<dbReference type="SUPFAM" id="SSF51735">
    <property type="entry name" value="NAD(P)-binding Rossmann-fold domains"/>
    <property type="match status" value="1"/>
</dbReference>
<dbReference type="InterPro" id="IPR023940">
    <property type="entry name" value="DHDPR_bac"/>
</dbReference>
<dbReference type="HAMAP" id="MF_00102">
    <property type="entry name" value="DapB"/>
    <property type="match status" value="1"/>
</dbReference>
<evidence type="ECO:0000256" key="2">
    <source>
        <dbReference type="ARBA" id="ARBA00022490"/>
    </source>
</evidence>
<dbReference type="InterPro" id="IPR022663">
    <property type="entry name" value="DapB_C"/>
</dbReference>
<keyword evidence="7" id="KW-0520">NAD</keyword>
<keyword evidence="2" id="KW-0963">Cytoplasm</keyword>
<dbReference type="InterPro" id="IPR022664">
    <property type="entry name" value="DapB_N_CS"/>
</dbReference>
<dbReference type="NCBIfam" id="TIGR00036">
    <property type="entry name" value="dapB"/>
    <property type="match status" value="1"/>
</dbReference>
<evidence type="ECO:0000256" key="5">
    <source>
        <dbReference type="ARBA" id="ARBA00022915"/>
    </source>
</evidence>
<dbReference type="InterPro" id="IPR036291">
    <property type="entry name" value="NAD(P)-bd_dom_sf"/>
</dbReference>
<dbReference type="EC" id="1.17.1.8" evidence="11"/>
<evidence type="ECO:0000256" key="7">
    <source>
        <dbReference type="ARBA" id="ARBA00023027"/>
    </source>
</evidence>
<evidence type="ECO:0000256" key="1">
    <source>
        <dbReference type="ARBA" id="ARBA00006642"/>
    </source>
</evidence>
<dbReference type="PANTHER" id="PTHR20836:SF7">
    <property type="entry name" value="4-HYDROXY-TETRAHYDRODIPICOLINATE REDUCTASE"/>
    <property type="match status" value="1"/>
</dbReference>
<keyword evidence="3" id="KW-0028">Amino-acid biosynthesis</keyword>
<dbReference type="AlphaFoldDB" id="A0A645FRI9"/>
<dbReference type="Gene3D" id="3.30.360.10">
    <property type="entry name" value="Dihydrodipicolinate Reductase, domain 2"/>
    <property type="match status" value="1"/>
</dbReference>
<reference evidence="11" key="1">
    <citation type="submission" date="2019-08" db="EMBL/GenBank/DDBJ databases">
        <authorList>
            <person name="Kucharzyk K."/>
            <person name="Murdoch R.W."/>
            <person name="Higgins S."/>
            <person name="Loffler F."/>
        </authorList>
    </citation>
    <scope>NUCLEOTIDE SEQUENCE</scope>
</reference>
<evidence type="ECO:0000259" key="10">
    <source>
        <dbReference type="Pfam" id="PF05173"/>
    </source>
</evidence>
<gene>
    <name evidence="11" type="primary">dapB_51</name>
    <name evidence="11" type="ORF">SDC9_163854</name>
</gene>
<dbReference type="EMBL" id="VSSQ01063479">
    <property type="protein sequence ID" value="MPN16510.1"/>
    <property type="molecule type" value="Genomic_DNA"/>
</dbReference>
<dbReference type="SUPFAM" id="SSF55347">
    <property type="entry name" value="Glyceraldehyde-3-phosphate dehydrogenase-like, C-terminal domain"/>
    <property type="match status" value="1"/>
</dbReference>